<protein>
    <submittedName>
        <fullName evidence="9">Purine permease</fullName>
    </submittedName>
</protein>
<dbReference type="AlphaFoldDB" id="A0A413FH12"/>
<evidence type="ECO:0000256" key="8">
    <source>
        <dbReference type="SAM" id="Phobius"/>
    </source>
</evidence>
<feature type="transmembrane region" description="Helical" evidence="8">
    <location>
        <begin position="332"/>
        <end position="357"/>
    </location>
</feature>
<evidence type="ECO:0000256" key="2">
    <source>
        <dbReference type="ARBA" id="ARBA00008821"/>
    </source>
</evidence>
<name>A0A413FH12_9FIRM</name>
<feature type="transmembrane region" description="Helical" evidence="8">
    <location>
        <begin position="253"/>
        <end position="281"/>
    </location>
</feature>
<evidence type="ECO:0000256" key="3">
    <source>
        <dbReference type="ARBA" id="ARBA00022448"/>
    </source>
</evidence>
<dbReference type="PANTHER" id="PTHR42810">
    <property type="entry name" value="PURINE PERMEASE C1399.01C-RELATED"/>
    <property type="match status" value="1"/>
</dbReference>
<dbReference type="InterPro" id="IPR006043">
    <property type="entry name" value="NCS2"/>
</dbReference>
<evidence type="ECO:0000256" key="7">
    <source>
        <dbReference type="ARBA" id="ARBA00023136"/>
    </source>
</evidence>
<reference evidence="9 10" key="1">
    <citation type="submission" date="2018-08" db="EMBL/GenBank/DDBJ databases">
        <title>A genome reference for cultivated species of the human gut microbiota.</title>
        <authorList>
            <person name="Zou Y."/>
            <person name="Xue W."/>
            <person name="Luo G."/>
        </authorList>
    </citation>
    <scope>NUCLEOTIDE SEQUENCE [LARGE SCALE GENOMIC DNA]</scope>
    <source>
        <strain evidence="9 10">AF04-15</strain>
    </source>
</reference>
<evidence type="ECO:0000313" key="10">
    <source>
        <dbReference type="Proteomes" id="UP000283880"/>
    </source>
</evidence>
<feature type="transmembrane region" description="Helical" evidence="8">
    <location>
        <begin position="68"/>
        <end position="85"/>
    </location>
</feature>
<keyword evidence="3" id="KW-0813">Transport</keyword>
<feature type="transmembrane region" description="Helical" evidence="8">
    <location>
        <begin position="146"/>
        <end position="167"/>
    </location>
</feature>
<feature type="transmembrane region" description="Helical" evidence="8">
    <location>
        <begin position="122"/>
        <end position="139"/>
    </location>
</feature>
<proteinExistence type="inferred from homology"/>
<dbReference type="PANTHER" id="PTHR42810:SF2">
    <property type="entry name" value="PURINE PERMEASE C1399.01C-RELATED"/>
    <property type="match status" value="1"/>
</dbReference>
<dbReference type="InterPro" id="IPR006042">
    <property type="entry name" value="Xan_ur_permease"/>
</dbReference>
<gene>
    <name evidence="9" type="ORF">DWV29_10160</name>
</gene>
<feature type="transmembrane region" description="Helical" evidence="8">
    <location>
        <begin position="364"/>
        <end position="384"/>
    </location>
</feature>
<organism evidence="9 10">
    <name type="scientific">Enterocloster asparagiformis</name>
    <dbReference type="NCBI Taxonomy" id="333367"/>
    <lineage>
        <taxon>Bacteria</taxon>
        <taxon>Bacillati</taxon>
        <taxon>Bacillota</taxon>
        <taxon>Clostridia</taxon>
        <taxon>Lachnospirales</taxon>
        <taxon>Lachnospiraceae</taxon>
        <taxon>Enterocloster</taxon>
    </lineage>
</organism>
<evidence type="ECO:0000256" key="6">
    <source>
        <dbReference type="ARBA" id="ARBA00022989"/>
    </source>
</evidence>
<comment type="similarity">
    <text evidence="2">Belongs to the nucleobase:cation symporter-2 (NCS2) (TC 2.A.40) family.</text>
</comment>
<dbReference type="NCBIfam" id="TIGR00801">
    <property type="entry name" value="ncs2"/>
    <property type="match status" value="1"/>
</dbReference>
<comment type="caution">
    <text evidence="9">The sequence shown here is derived from an EMBL/GenBank/DDBJ whole genome shotgun (WGS) entry which is preliminary data.</text>
</comment>
<dbReference type="InterPro" id="IPR017588">
    <property type="entry name" value="UacT-like"/>
</dbReference>
<dbReference type="NCBIfam" id="NF037981">
    <property type="entry name" value="NCS2_1"/>
    <property type="match status" value="1"/>
</dbReference>
<evidence type="ECO:0000256" key="5">
    <source>
        <dbReference type="ARBA" id="ARBA00022692"/>
    </source>
</evidence>
<feature type="transmembrane region" description="Helical" evidence="8">
    <location>
        <begin position="97"/>
        <end position="116"/>
    </location>
</feature>
<accession>A0A413FH12</accession>
<dbReference type="NCBIfam" id="TIGR03173">
    <property type="entry name" value="pbuX"/>
    <property type="match status" value="1"/>
</dbReference>
<feature type="transmembrane region" description="Helical" evidence="8">
    <location>
        <begin position="34"/>
        <end position="56"/>
    </location>
</feature>
<keyword evidence="7 8" id="KW-0472">Membrane</keyword>
<dbReference type="GO" id="GO:0042907">
    <property type="term" value="F:xanthine transmembrane transporter activity"/>
    <property type="evidence" value="ECO:0007669"/>
    <property type="project" value="TreeGrafter"/>
</dbReference>
<dbReference type="EMBL" id="QSBM01000006">
    <property type="protein sequence ID" value="RGX30044.1"/>
    <property type="molecule type" value="Genomic_DNA"/>
</dbReference>
<keyword evidence="6 8" id="KW-1133">Transmembrane helix</keyword>
<feature type="transmembrane region" description="Helical" evidence="8">
    <location>
        <begin position="179"/>
        <end position="199"/>
    </location>
</feature>
<evidence type="ECO:0000256" key="4">
    <source>
        <dbReference type="ARBA" id="ARBA00022475"/>
    </source>
</evidence>
<dbReference type="OrthoDB" id="9805749at2"/>
<feature type="transmembrane region" description="Helical" evidence="8">
    <location>
        <begin position="211"/>
        <end position="233"/>
    </location>
</feature>
<sequence>MGMKRSEGDEMSGETKRADILYNIDDRPPVGKSVIFAFQHILAMFAGNVTVPLLVINIVGLNSEEGTFLIQCALLVAGVATLLQVRGIKAVGSRLPIVMGTSNAFLSTVVAITSQYGIGACLGASFIGGLFEAVLGNFIGRLKKIFNPLVSGIVVMTIGITLIPTGMKQAAGSKTAAGLGAPVNLLLSGLVILVIVLCSRSRNKTLKSASILVGIVVGYVVAAVAGLVDFSAIGQAAAFSVPLPFRYRWEFHWSAIVAMLFMYVATTVETVGDMTALTVVAQNRQPTPEESRGGILADGLGSSLAAVFNAFPNTSYTQNIGVVNLTGVFSRSIVNIGAVILVAMSLFPKLSAVILCVPEPVLGGATLITFMMVFISGVSLITSVDLGSRNMLIMAVSLGIGVGFSLVPDVTKVFGESVSVCLNNGIVPASLIAIALDWFLPKDGNGTAGEEEIREAQ</sequence>
<evidence type="ECO:0000313" key="9">
    <source>
        <dbReference type="EMBL" id="RGX30044.1"/>
    </source>
</evidence>
<dbReference type="Proteomes" id="UP000283880">
    <property type="component" value="Unassembled WGS sequence"/>
</dbReference>
<keyword evidence="5 8" id="KW-0812">Transmembrane</keyword>
<dbReference type="GO" id="GO:0005886">
    <property type="term" value="C:plasma membrane"/>
    <property type="evidence" value="ECO:0007669"/>
    <property type="project" value="UniProtKB-SubCell"/>
</dbReference>
<dbReference type="Pfam" id="PF00860">
    <property type="entry name" value="Xan_ur_permease"/>
    <property type="match status" value="1"/>
</dbReference>
<evidence type="ECO:0000256" key="1">
    <source>
        <dbReference type="ARBA" id="ARBA00004651"/>
    </source>
</evidence>
<comment type="subcellular location">
    <subcellularLocation>
        <location evidence="1">Cell membrane</location>
        <topology evidence="1">Multi-pass membrane protein</topology>
    </subcellularLocation>
</comment>
<keyword evidence="4" id="KW-1003">Cell membrane</keyword>